<dbReference type="Pfam" id="PF08239">
    <property type="entry name" value="SH3_3"/>
    <property type="match status" value="1"/>
</dbReference>
<evidence type="ECO:0000256" key="1">
    <source>
        <dbReference type="SAM" id="MobiDB-lite"/>
    </source>
</evidence>
<dbReference type="PROSITE" id="PS51781">
    <property type="entry name" value="SH3B"/>
    <property type="match status" value="1"/>
</dbReference>
<dbReference type="STRING" id="1302687.SAMN05444267_100422"/>
<dbReference type="Proteomes" id="UP000184364">
    <property type="component" value="Unassembled WGS sequence"/>
</dbReference>
<dbReference type="Gene3D" id="2.30.30.40">
    <property type="entry name" value="SH3 Domains"/>
    <property type="match status" value="1"/>
</dbReference>
<keyword evidence="5" id="KW-1185">Reference proteome</keyword>
<evidence type="ECO:0000313" key="4">
    <source>
        <dbReference type="EMBL" id="SHK43840.1"/>
    </source>
</evidence>
<name>A0A1M6SGQ8_9FLAO</name>
<organism evidence="4 5">
    <name type="scientific">Chryseobacterium polytrichastri</name>
    <dbReference type="NCBI Taxonomy" id="1302687"/>
    <lineage>
        <taxon>Bacteria</taxon>
        <taxon>Pseudomonadati</taxon>
        <taxon>Bacteroidota</taxon>
        <taxon>Flavobacteriia</taxon>
        <taxon>Flavobacteriales</taxon>
        <taxon>Weeksellaceae</taxon>
        <taxon>Chryseobacterium group</taxon>
        <taxon>Chryseobacterium</taxon>
    </lineage>
</organism>
<evidence type="ECO:0000259" key="3">
    <source>
        <dbReference type="PROSITE" id="PS51781"/>
    </source>
</evidence>
<dbReference type="InterPro" id="IPR003646">
    <property type="entry name" value="SH3-like_bac-type"/>
</dbReference>
<feature type="signal peptide" evidence="2">
    <location>
        <begin position="1"/>
        <end position="24"/>
    </location>
</feature>
<keyword evidence="2" id="KW-0732">Signal</keyword>
<feature type="chain" id="PRO_5011980023" evidence="2">
    <location>
        <begin position="25"/>
        <end position="287"/>
    </location>
</feature>
<reference evidence="5" key="1">
    <citation type="submission" date="2016-11" db="EMBL/GenBank/DDBJ databases">
        <authorList>
            <person name="Varghese N."/>
            <person name="Submissions S."/>
        </authorList>
    </citation>
    <scope>NUCLEOTIDE SEQUENCE [LARGE SCALE GENOMIC DNA]</scope>
    <source>
        <strain evidence="5">DSM 26899</strain>
    </source>
</reference>
<accession>A0A1M6SGQ8</accession>
<evidence type="ECO:0000256" key="2">
    <source>
        <dbReference type="SAM" id="SignalP"/>
    </source>
</evidence>
<feature type="region of interest" description="Disordered" evidence="1">
    <location>
        <begin position="260"/>
        <end position="287"/>
    </location>
</feature>
<dbReference type="OrthoDB" id="743724at2"/>
<feature type="domain" description="SH3b" evidence="3">
    <location>
        <begin position="39"/>
        <end position="117"/>
    </location>
</feature>
<sequence>MRQNSNTKSLLSVLFLFIIQIFSAQEEEMTYANGIFHFEDNKAQKIFTDWTRVRQSPKVDAQIVDSLPTNQQVLIIKQDENILKLGERRSNWYKVSYQKDDKTSEGYIWGGNLCVGYRNKNGYDFLFGLTKTVNKKDKQYPSIINSQNIAAVKVLEGNTLIDEVSFDTGSGESLSYGTFNIESNHKLENVELTLKAMVSGEACGIASYDQYILFKDKKLIVLPQLMNVGDADIYYHSEVFIFPNDKGGIPNAFILKTEEMERDDKDREKKKRSSKTYLWDGSSYKLK</sequence>
<dbReference type="EMBL" id="FRAV01000004">
    <property type="protein sequence ID" value="SHK43840.1"/>
    <property type="molecule type" value="Genomic_DNA"/>
</dbReference>
<dbReference type="AlphaFoldDB" id="A0A1M6SGQ8"/>
<protein>
    <submittedName>
        <fullName evidence="4">SH3 domain-containing protein</fullName>
    </submittedName>
</protein>
<dbReference type="RefSeq" id="WP_073290893.1">
    <property type="nucleotide sequence ID" value="NZ_FRAV01000004.1"/>
</dbReference>
<proteinExistence type="predicted"/>
<evidence type="ECO:0000313" key="5">
    <source>
        <dbReference type="Proteomes" id="UP000184364"/>
    </source>
</evidence>
<gene>
    <name evidence="4" type="ORF">SAMN05444267_100422</name>
</gene>